<proteinExistence type="predicted"/>
<gene>
    <name evidence="1" type="ORF">C4F50_03370</name>
</gene>
<evidence type="ECO:0000313" key="1">
    <source>
        <dbReference type="EMBL" id="MBE8723975.1"/>
    </source>
</evidence>
<dbReference type="InterPro" id="IPR025850">
    <property type="entry name" value="SUKH-3"/>
</dbReference>
<reference evidence="1 2" key="1">
    <citation type="submission" date="2018-07" db="EMBL/GenBank/DDBJ databases">
        <title>Genome assembly of strain KB82.</title>
        <authorList>
            <person name="Kukolya J."/>
            <person name="Horvath B."/>
            <person name="Nagy I."/>
            <person name="Toth A."/>
        </authorList>
    </citation>
    <scope>NUCLEOTIDE SEQUENCE [LARGE SCALE GENOMIC DNA]</scope>
    <source>
        <strain evidence="1 2">Kb82</strain>
    </source>
</reference>
<dbReference type="Pfam" id="PF14433">
    <property type="entry name" value="SUKH-3"/>
    <property type="match status" value="1"/>
</dbReference>
<keyword evidence="2" id="KW-1185">Reference proteome</keyword>
<comment type="caution">
    <text evidence="1">The sequence shown here is derived from an EMBL/GenBank/DDBJ whole genome shotgun (WGS) entry which is preliminary data.</text>
</comment>
<evidence type="ECO:0008006" key="3">
    <source>
        <dbReference type="Google" id="ProtNLM"/>
    </source>
</evidence>
<accession>A0ABR9TF49</accession>
<evidence type="ECO:0000313" key="2">
    <source>
        <dbReference type="Proteomes" id="UP000640614"/>
    </source>
</evidence>
<protein>
    <recommendedName>
        <fullName evidence="3">SUKH-3 immunity protein</fullName>
    </recommendedName>
</protein>
<organism evidence="1 2">
    <name type="scientific">Flavobacterium hungaricum</name>
    <dbReference type="NCBI Taxonomy" id="2082725"/>
    <lineage>
        <taxon>Bacteria</taxon>
        <taxon>Pseudomonadati</taxon>
        <taxon>Bacteroidota</taxon>
        <taxon>Flavobacteriia</taxon>
        <taxon>Flavobacteriales</taxon>
        <taxon>Flavobacteriaceae</taxon>
        <taxon>Flavobacterium</taxon>
    </lineage>
</organism>
<dbReference type="RefSeq" id="WP_193845002.1">
    <property type="nucleotide sequence ID" value="NZ_PRDM01000001.1"/>
</dbReference>
<name>A0ABR9TF49_9FLAO</name>
<dbReference type="EMBL" id="PRDM01000001">
    <property type="protein sequence ID" value="MBE8723975.1"/>
    <property type="molecule type" value="Genomic_DNA"/>
</dbReference>
<dbReference type="Proteomes" id="UP000640614">
    <property type="component" value="Unassembled WGS sequence"/>
</dbReference>
<sequence length="190" mass="22371">MSKKEQDIKSVLKVAGWYEGRSLKSKIENTLVYQILPKKVQEFYCEFGDLTIHAENKIETMIINTTHFNDQKVFDYHSSLIYKIQDEIDLSKSEDLYYYSTLVGTHLYPIGRLIEHNTLLMDENGNFYIIDFIPQLIWVSNNTFDALSIIIFGLGRFGIFNEHNMKWMFAKDEELLYNPPINPLLTENPW</sequence>